<reference evidence="3 4" key="1">
    <citation type="submission" date="2017-11" db="EMBL/GenBank/DDBJ databases">
        <title>De-novo sequencing of pomegranate (Punica granatum L.) genome.</title>
        <authorList>
            <person name="Akparov Z."/>
            <person name="Amiraslanov A."/>
            <person name="Hajiyeva S."/>
            <person name="Abbasov M."/>
            <person name="Kaur K."/>
            <person name="Hamwieh A."/>
            <person name="Solovyev V."/>
            <person name="Salamov A."/>
            <person name="Braich B."/>
            <person name="Kosarev P."/>
            <person name="Mahmoud A."/>
            <person name="Hajiyev E."/>
            <person name="Babayeva S."/>
            <person name="Izzatullayeva V."/>
            <person name="Mammadov A."/>
            <person name="Mammadov A."/>
            <person name="Sharifova S."/>
            <person name="Ojaghi J."/>
            <person name="Eynullazada K."/>
            <person name="Bayramov B."/>
            <person name="Abdulazimova A."/>
            <person name="Shahmuradov I."/>
        </authorList>
    </citation>
    <scope>NUCLEOTIDE SEQUENCE [LARGE SCALE GENOMIC DNA]</scope>
    <source>
        <strain evidence="4">cv. AG2017</strain>
        <tissue evidence="3">Leaf</tissue>
    </source>
</reference>
<dbReference type="AlphaFoldDB" id="A0A2I0KL34"/>
<dbReference type="InterPro" id="IPR036875">
    <property type="entry name" value="Znf_CCHC_sf"/>
</dbReference>
<feature type="domain" description="CCHC-type" evidence="2">
    <location>
        <begin position="36"/>
        <end position="49"/>
    </location>
</feature>
<sequence length="267" mass="30068">MKYHGGNSEGLVARDRLSEKGSSDRRKSRGRKPIYWNCNEEGHLKRNCPMRRGKKDELSRDVTVAGESYEGGDIITTTACPEIKEKYDLVGTLDKLGYKYKCQGGVVGISKGALVVMKGLLQKSLYVLQGMASTIAFECPASKVKYLESLRDPVTCSGLIRWKSIGYIRMIEGACRRQVEKLGRKGRSEWRLESLRWNNLQARDRQSKQLRLRECYGVAELVVSCDAEVGNTTCRKVSFEVCTIVKLKKPDTLEESKGGLDLSDRTR</sequence>
<feature type="region of interest" description="Disordered" evidence="1">
    <location>
        <begin position="1"/>
        <end position="30"/>
    </location>
</feature>
<dbReference type="EMBL" id="PGOL01000517">
    <property type="protein sequence ID" value="PKI69227.1"/>
    <property type="molecule type" value="Genomic_DNA"/>
</dbReference>
<keyword evidence="4" id="KW-1185">Reference proteome</keyword>
<dbReference type="Gene3D" id="4.10.60.10">
    <property type="entry name" value="Zinc finger, CCHC-type"/>
    <property type="match status" value="1"/>
</dbReference>
<feature type="compositionally biased region" description="Basic and acidic residues" evidence="1">
    <location>
        <begin position="12"/>
        <end position="25"/>
    </location>
</feature>
<gene>
    <name evidence="3" type="ORF">CRG98_010364</name>
</gene>
<evidence type="ECO:0000313" key="3">
    <source>
        <dbReference type="EMBL" id="PKI69227.1"/>
    </source>
</evidence>
<proteinExistence type="predicted"/>
<dbReference type="GO" id="GO:0008270">
    <property type="term" value="F:zinc ion binding"/>
    <property type="evidence" value="ECO:0007669"/>
    <property type="project" value="InterPro"/>
</dbReference>
<dbReference type="Proteomes" id="UP000233551">
    <property type="component" value="Unassembled WGS sequence"/>
</dbReference>
<dbReference type="InterPro" id="IPR001878">
    <property type="entry name" value="Znf_CCHC"/>
</dbReference>
<accession>A0A2I0KL34</accession>
<organism evidence="3 4">
    <name type="scientific">Punica granatum</name>
    <name type="common">Pomegranate</name>
    <dbReference type="NCBI Taxonomy" id="22663"/>
    <lineage>
        <taxon>Eukaryota</taxon>
        <taxon>Viridiplantae</taxon>
        <taxon>Streptophyta</taxon>
        <taxon>Embryophyta</taxon>
        <taxon>Tracheophyta</taxon>
        <taxon>Spermatophyta</taxon>
        <taxon>Magnoliopsida</taxon>
        <taxon>eudicotyledons</taxon>
        <taxon>Gunneridae</taxon>
        <taxon>Pentapetalae</taxon>
        <taxon>rosids</taxon>
        <taxon>malvids</taxon>
        <taxon>Myrtales</taxon>
        <taxon>Lythraceae</taxon>
        <taxon>Punica</taxon>
    </lineage>
</organism>
<comment type="caution">
    <text evidence="3">The sequence shown here is derived from an EMBL/GenBank/DDBJ whole genome shotgun (WGS) entry which is preliminary data.</text>
</comment>
<dbReference type="Pfam" id="PF00098">
    <property type="entry name" value="zf-CCHC"/>
    <property type="match status" value="1"/>
</dbReference>
<evidence type="ECO:0000256" key="1">
    <source>
        <dbReference type="SAM" id="MobiDB-lite"/>
    </source>
</evidence>
<protein>
    <recommendedName>
        <fullName evidence="2">CCHC-type domain-containing protein</fullName>
    </recommendedName>
</protein>
<evidence type="ECO:0000313" key="4">
    <source>
        <dbReference type="Proteomes" id="UP000233551"/>
    </source>
</evidence>
<dbReference type="GO" id="GO:0003676">
    <property type="term" value="F:nucleic acid binding"/>
    <property type="evidence" value="ECO:0007669"/>
    <property type="project" value="InterPro"/>
</dbReference>
<evidence type="ECO:0000259" key="2">
    <source>
        <dbReference type="Pfam" id="PF00098"/>
    </source>
</evidence>
<dbReference type="SUPFAM" id="SSF57756">
    <property type="entry name" value="Retrovirus zinc finger-like domains"/>
    <property type="match status" value="1"/>
</dbReference>
<name>A0A2I0KL34_PUNGR</name>